<evidence type="ECO:0000256" key="1">
    <source>
        <dbReference type="ARBA" id="ARBA00007664"/>
    </source>
</evidence>
<proteinExistence type="inferred from homology"/>
<keyword evidence="3" id="KW-0378">Hydrolase</keyword>
<dbReference type="RefSeq" id="WP_323392374.1">
    <property type="nucleotide sequence ID" value="NZ_JBEPDZ010000038.1"/>
</dbReference>
<dbReference type="AlphaFoldDB" id="A0A646KLI1"/>
<feature type="domain" description="Peptidase S1" evidence="7">
    <location>
        <begin position="146"/>
        <end position="298"/>
    </location>
</feature>
<dbReference type="Proteomes" id="UP000419138">
    <property type="component" value="Unassembled WGS sequence"/>
</dbReference>
<feature type="signal peptide" evidence="6">
    <location>
        <begin position="1"/>
        <end position="38"/>
    </location>
</feature>
<dbReference type="EMBL" id="VCLA01000157">
    <property type="protein sequence ID" value="MQT02801.1"/>
    <property type="molecule type" value="Genomic_DNA"/>
</dbReference>
<evidence type="ECO:0000259" key="7">
    <source>
        <dbReference type="Pfam" id="PF00089"/>
    </source>
</evidence>
<feature type="chain" id="PRO_5025003190" evidence="6">
    <location>
        <begin position="39"/>
        <end position="309"/>
    </location>
</feature>
<keyword evidence="6" id="KW-0732">Signal</keyword>
<dbReference type="InterPro" id="IPR001254">
    <property type="entry name" value="Trypsin_dom"/>
</dbReference>
<dbReference type="PRINTS" id="PR00861">
    <property type="entry name" value="ALYTICPTASE"/>
</dbReference>
<dbReference type="CDD" id="cd21112">
    <property type="entry name" value="alphaLP-like"/>
    <property type="match status" value="1"/>
</dbReference>
<keyword evidence="4" id="KW-0720">Serine protease</keyword>
<dbReference type="GO" id="GO:0004252">
    <property type="term" value="F:serine-type endopeptidase activity"/>
    <property type="evidence" value="ECO:0007669"/>
    <property type="project" value="InterPro"/>
</dbReference>
<name>A0A646KLI1_STRJU</name>
<dbReference type="SUPFAM" id="SSF50494">
    <property type="entry name" value="Trypsin-like serine proteases"/>
    <property type="match status" value="1"/>
</dbReference>
<keyword evidence="5" id="KW-1015">Disulfide bond</keyword>
<evidence type="ECO:0000313" key="9">
    <source>
        <dbReference type="Proteomes" id="UP000419138"/>
    </source>
</evidence>
<dbReference type="PROSITE" id="PS00134">
    <property type="entry name" value="TRYPSIN_HIS"/>
    <property type="match status" value="1"/>
</dbReference>
<dbReference type="GO" id="GO:0006508">
    <property type="term" value="P:proteolysis"/>
    <property type="evidence" value="ECO:0007669"/>
    <property type="project" value="UniProtKB-KW"/>
</dbReference>
<keyword evidence="2" id="KW-0645">Protease</keyword>
<gene>
    <name evidence="8" type="ORF">FF041_22190</name>
</gene>
<keyword evidence="9" id="KW-1185">Reference proteome</keyword>
<protein>
    <submittedName>
        <fullName evidence="8">S1 family peptidase</fullName>
    </submittedName>
</protein>
<comment type="caution">
    <text evidence="8">The sequence shown here is derived from an EMBL/GenBank/DDBJ whole genome shotgun (WGS) entry which is preliminary data.</text>
</comment>
<reference evidence="8 9" key="1">
    <citation type="submission" date="2019-05" db="EMBL/GenBank/DDBJ databases">
        <title>Comparative genomics and metabolomics analyses of clavulanic acid producing Streptomyces species provides insight into specialized metabolism and evolution of beta-lactam biosynthetic gene clusters.</title>
        <authorList>
            <person name="Moore M.A."/>
            <person name="Cruz-Morales P."/>
            <person name="Barona Gomez F."/>
            <person name="Kapil T."/>
        </authorList>
    </citation>
    <scope>NUCLEOTIDE SEQUENCE [LARGE SCALE GENOMIC DNA]</scope>
    <source>
        <strain evidence="8 9">NRRL 5741</strain>
    </source>
</reference>
<evidence type="ECO:0000256" key="2">
    <source>
        <dbReference type="ARBA" id="ARBA00022670"/>
    </source>
</evidence>
<sequence length="309" mass="31725">MKIKKYLTASTPVRRAKLALLVAGLLTASALVTSPASAVDTKSTGRAAQLAKADNAVGDSGVSGVAWYINKASGKVSVTVDSTVSVEEISKIKKYAGPQAGLLEIKRIEGKFSLAASGGDRISGPPGSNICSLGFNVRRGNTFYGLTAGHCGSNGTTWYTGAQVPLGTMWVSMLGINGADYGLIQHALPSATADGNVNLYNGSYRDITSSGTPYVGQRVETSGMTTGYGTGTVRSIDTSLSVGGYQFTNMIVTDACRLPGDSGGPLFSRNTAYGVLSSSTAQSCGSSGGGFSIYEPITRALGAYSLSVF</sequence>
<evidence type="ECO:0000256" key="5">
    <source>
        <dbReference type="ARBA" id="ARBA00023157"/>
    </source>
</evidence>
<organism evidence="8 9">
    <name type="scientific">Streptomyces jumonjinensis</name>
    <dbReference type="NCBI Taxonomy" id="1945"/>
    <lineage>
        <taxon>Bacteria</taxon>
        <taxon>Bacillati</taxon>
        <taxon>Actinomycetota</taxon>
        <taxon>Actinomycetes</taxon>
        <taxon>Kitasatosporales</taxon>
        <taxon>Streptomycetaceae</taxon>
        <taxon>Streptomyces</taxon>
    </lineage>
</organism>
<dbReference type="Pfam" id="PF00089">
    <property type="entry name" value="Trypsin"/>
    <property type="match status" value="1"/>
</dbReference>
<evidence type="ECO:0000256" key="4">
    <source>
        <dbReference type="ARBA" id="ARBA00022825"/>
    </source>
</evidence>
<dbReference type="InterPro" id="IPR018114">
    <property type="entry name" value="TRYPSIN_HIS"/>
</dbReference>
<comment type="similarity">
    <text evidence="1">Belongs to the peptidase S1 family.</text>
</comment>
<dbReference type="InterPro" id="IPR043504">
    <property type="entry name" value="Peptidase_S1_PA_chymotrypsin"/>
</dbReference>
<dbReference type="InterPro" id="IPR009003">
    <property type="entry name" value="Peptidase_S1_PA"/>
</dbReference>
<accession>A0A646KLI1</accession>
<evidence type="ECO:0000256" key="3">
    <source>
        <dbReference type="ARBA" id="ARBA00022801"/>
    </source>
</evidence>
<dbReference type="Gene3D" id="2.40.10.10">
    <property type="entry name" value="Trypsin-like serine proteases"/>
    <property type="match status" value="2"/>
</dbReference>
<evidence type="ECO:0000256" key="6">
    <source>
        <dbReference type="SAM" id="SignalP"/>
    </source>
</evidence>
<dbReference type="InterPro" id="IPR001316">
    <property type="entry name" value="Pept_S1A_streptogrisin"/>
</dbReference>
<evidence type="ECO:0000313" key="8">
    <source>
        <dbReference type="EMBL" id="MQT02801.1"/>
    </source>
</evidence>